<dbReference type="AlphaFoldDB" id="A0A077ZDJ4"/>
<organism evidence="2 3">
    <name type="scientific">Trichuris trichiura</name>
    <name type="common">Whipworm</name>
    <name type="synonym">Trichocephalus trichiurus</name>
    <dbReference type="NCBI Taxonomy" id="36087"/>
    <lineage>
        <taxon>Eukaryota</taxon>
        <taxon>Metazoa</taxon>
        <taxon>Ecdysozoa</taxon>
        <taxon>Nematoda</taxon>
        <taxon>Enoplea</taxon>
        <taxon>Dorylaimia</taxon>
        <taxon>Trichinellida</taxon>
        <taxon>Trichuridae</taxon>
        <taxon>Trichuris</taxon>
    </lineage>
</organism>
<dbReference type="EMBL" id="HG806071">
    <property type="protein sequence ID" value="CDW56720.1"/>
    <property type="molecule type" value="Genomic_DNA"/>
</dbReference>
<dbReference type="Proteomes" id="UP000030665">
    <property type="component" value="Unassembled WGS sequence"/>
</dbReference>
<gene>
    <name evidence="2" type="ORF">TTRE_0000500201</name>
</gene>
<accession>A0A077ZDJ4</accession>
<evidence type="ECO:0000313" key="2">
    <source>
        <dbReference type="EMBL" id="CDW56720.1"/>
    </source>
</evidence>
<reference evidence="2" key="2">
    <citation type="submission" date="2014-03" db="EMBL/GenBank/DDBJ databases">
        <title>The whipworm genome and dual-species transcriptomics of an intimate host-pathogen interaction.</title>
        <authorList>
            <person name="Foth B.J."/>
            <person name="Tsai I.J."/>
            <person name="Reid A.J."/>
            <person name="Bancroft A.J."/>
            <person name="Nichol S."/>
            <person name="Tracey A."/>
            <person name="Holroyd N."/>
            <person name="Cotton J.A."/>
            <person name="Stanley E.J."/>
            <person name="Zarowiecki M."/>
            <person name="Liu J.Z."/>
            <person name="Huckvale T."/>
            <person name="Cooper P.J."/>
            <person name="Grencis R.K."/>
            <person name="Berriman M."/>
        </authorList>
    </citation>
    <scope>NUCLEOTIDE SEQUENCE [LARGE SCALE GENOMIC DNA]</scope>
</reference>
<reference evidence="2" key="1">
    <citation type="submission" date="2014-01" db="EMBL/GenBank/DDBJ databases">
        <authorList>
            <person name="Aslett M."/>
        </authorList>
    </citation>
    <scope>NUCLEOTIDE SEQUENCE</scope>
</reference>
<keyword evidence="3" id="KW-1185">Reference proteome</keyword>
<dbReference type="OrthoDB" id="10452912at2759"/>
<feature type="region of interest" description="Disordered" evidence="1">
    <location>
        <begin position="1"/>
        <end position="47"/>
    </location>
</feature>
<evidence type="ECO:0000313" key="3">
    <source>
        <dbReference type="Proteomes" id="UP000030665"/>
    </source>
</evidence>
<sequence length="162" mass="18116">MALWKDRPSSAGDKEAALSSADGNPADLGRRSSDLDSREARPSHGVKASSSYDSVFLNAALNRLRGRRASNLPAQGVKSSNMWLRWLQPWKWRRWKAKRCRKCSVNGGAKRPMLWRSDKLQLFFSPALAENGQFYRGNIFCIVSGCQEIFKRIDGASEPAIG</sequence>
<protein>
    <submittedName>
        <fullName evidence="2">Uncharacterized protein</fullName>
    </submittedName>
</protein>
<dbReference type="STRING" id="36087.A0A077ZDJ4"/>
<feature type="compositionally biased region" description="Basic and acidic residues" evidence="1">
    <location>
        <begin position="1"/>
        <end position="16"/>
    </location>
</feature>
<feature type="compositionally biased region" description="Basic and acidic residues" evidence="1">
    <location>
        <begin position="28"/>
        <end position="42"/>
    </location>
</feature>
<evidence type="ECO:0000256" key="1">
    <source>
        <dbReference type="SAM" id="MobiDB-lite"/>
    </source>
</evidence>
<proteinExistence type="predicted"/>
<name>A0A077ZDJ4_TRITR</name>